<proteinExistence type="predicted"/>
<dbReference type="RefSeq" id="WP_189459263.1">
    <property type="nucleotide sequence ID" value="NZ_BMYO01000003.1"/>
</dbReference>
<name>A0ABQ3H0I8_9NEIS</name>
<sequence>MRVRASQGDTLDAICQRYYGRTAGVTELALTSNPGLADHGPILPMGLEIELPDIAPQAERRIVQLWD</sequence>
<comment type="caution">
    <text evidence="1">The sequence shown here is derived from an EMBL/GenBank/DDBJ whole genome shotgun (WGS) entry which is preliminary data.</text>
</comment>
<accession>A0ABQ3H0I8</accession>
<evidence type="ECO:0000313" key="1">
    <source>
        <dbReference type="EMBL" id="GHD59882.1"/>
    </source>
</evidence>
<organism evidence="1 2">
    <name type="scientific">Jeongeupia chitinilytica</name>
    <dbReference type="NCBI Taxonomy" id="1041641"/>
    <lineage>
        <taxon>Bacteria</taxon>
        <taxon>Pseudomonadati</taxon>
        <taxon>Pseudomonadota</taxon>
        <taxon>Betaproteobacteria</taxon>
        <taxon>Neisseriales</taxon>
        <taxon>Chitinibacteraceae</taxon>
        <taxon>Jeongeupia</taxon>
    </lineage>
</organism>
<dbReference type="InterPro" id="IPR008861">
    <property type="entry name" value="GpX-like"/>
</dbReference>
<dbReference type="EMBL" id="BMYO01000003">
    <property type="protein sequence ID" value="GHD59882.1"/>
    <property type="molecule type" value="Genomic_DNA"/>
</dbReference>
<dbReference type="Pfam" id="PF05489">
    <property type="entry name" value="Phage_tail_X"/>
    <property type="match status" value="1"/>
</dbReference>
<evidence type="ECO:0000313" key="2">
    <source>
        <dbReference type="Proteomes" id="UP000604737"/>
    </source>
</evidence>
<keyword evidence="2" id="KW-1185">Reference proteome</keyword>
<reference evidence="2" key="1">
    <citation type="journal article" date="2019" name="Int. J. Syst. Evol. Microbiol.">
        <title>The Global Catalogue of Microorganisms (GCM) 10K type strain sequencing project: providing services to taxonomists for standard genome sequencing and annotation.</title>
        <authorList>
            <consortium name="The Broad Institute Genomics Platform"/>
            <consortium name="The Broad Institute Genome Sequencing Center for Infectious Disease"/>
            <person name="Wu L."/>
            <person name="Ma J."/>
        </authorList>
    </citation>
    <scope>NUCLEOTIDE SEQUENCE [LARGE SCALE GENOMIC DNA]</scope>
    <source>
        <strain evidence="2">KCTC 23701</strain>
    </source>
</reference>
<protein>
    <submittedName>
        <fullName evidence="1">Tail protein X</fullName>
    </submittedName>
</protein>
<gene>
    <name evidence="1" type="primary">gpX</name>
    <name evidence="1" type="ORF">GCM10007350_11870</name>
</gene>
<dbReference type="Proteomes" id="UP000604737">
    <property type="component" value="Unassembled WGS sequence"/>
</dbReference>